<dbReference type="Pfam" id="PF00072">
    <property type="entry name" value="Response_reg"/>
    <property type="match status" value="1"/>
</dbReference>
<dbReference type="KEGG" id="sus:Acid_6828"/>
<name>Q01RH5_SOLUE</name>
<dbReference type="InterPro" id="IPR001789">
    <property type="entry name" value="Sig_transdc_resp-reg_receiver"/>
</dbReference>
<dbReference type="STRING" id="234267.Acid_6828"/>
<organism evidence="4">
    <name type="scientific">Solibacter usitatus (strain Ellin6076)</name>
    <dbReference type="NCBI Taxonomy" id="234267"/>
    <lineage>
        <taxon>Bacteria</taxon>
        <taxon>Pseudomonadati</taxon>
        <taxon>Acidobacteriota</taxon>
        <taxon>Terriglobia</taxon>
        <taxon>Bryobacterales</taxon>
        <taxon>Solibacteraceae</taxon>
        <taxon>Candidatus Solibacter</taxon>
    </lineage>
</organism>
<evidence type="ECO:0000313" key="4">
    <source>
        <dbReference type="EMBL" id="ABJ87745.1"/>
    </source>
</evidence>
<dbReference type="GO" id="GO:0000160">
    <property type="term" value="P:phosphorelay signal transduction system"/>
    <property type="evidence" value="ECO:0007669"/>
    <property type="project" value="InterPro"/>
</dbReference>
<feature type="modified residue" description="4-aspartylphosphate" evidence="2">
    <location>
        <position position="61"/>
    </location>
</feature>
<dbReference type="eggNOG" id="COG0745">
    <property type="taxonomic scope" value="Bacteria"/>
</dbReference>
<protein>
    <submittedName>
        <fullName evidence="4">Response regulator receiver protein</fullName>
    </submittedName>
</protein>
<dbReference type="CDD" id="cd00156">
    <property type="entry name" value="REC"/>
    <property type="match status" value="1"/>
</dbReference>
<dbReference type="PROSITE" id="PS50110">
    <property type="entry name" value="RESPONSE_REGULATORY"/>
    <property type="match status" value="1"/>
</dbReference>
<dbReference type="HOGENOM" id="CLU_000445_69_8_0"/>
<dbReference type="SMART" id="SM00448">
    <property type="entry name" value="REC"/>
    <property type="match status" value="1"/>
</dbReference>
<dbReference type="OrthoDB" id="9784719at2"/>
<evidence type="ECO:0000256" key="2">
    <source>
        <dbReference type="PROSITE-ProRule" id="PRU00169"/>
    </source>
</evidence>
<reference evidence="4" key="1">
    <citation type="submission" date="2006-10" db="EMBL/GenBank/DDBJ databases">
        <title>Complete sequence of Solibacter usitatus Ellin6076.</title>
        <authorList>
            <consortium name="US DOE Joint Genome Institute"/>
            <person name="Copeland A."/>
            <person name="Lucas S."/>
            <person name="Lapidus A."/>
            <person name="Barry K."/>
            <person name="Detter J.C."/>
            <person name="Glavina del Rio T."/>
            <person name="Hammon N."/>
            <person name="Israni S."/>
            <person name="Dalin E."/>
            <person name="Tice H."/>
            <person name="Pitluck S."/>
            <person name="Thompson L.S."/>
            <person name="Brettin T."/>
            <person name="Bruce D."/>
            <person name="Han C."/>
            <person name="Tapia R."/>
            <person name="Gilna P."/>
            <person name="Schmutz J."/>
            <person name="Larimer F."/>
            <person name="Land M."/>
            <person name="Hauser L."/>
            <person name="Kyrpides N."/>
            <person name="Mikhailova N."/>
            <person name="Janssen P.H."/>
            <person name="Kuske C.R."/>
            <person name="Richardson P."/>
        </authorList>
    </citation>
    <scope>NUCLEOTIDE SEQUENCE</scope>
    <source>
        <strain evidence="4">Ellin6076</strain>
    </source>
</reference>
<dbReference type="InterPro" id="IPR050595">
    <property type="entry name" value="Bact_response_regulator"/>
</dbReference>
<dbReference type="SUPFAM" id="SSF52172">
    <property type="entry name" value="CheY-like"/>
    <property type="match status" value="1"/>
</dbReference>
<sequence length="143" mass="16170">MLISGKSKKTILIVDDEDIELNRCCQILRREGYKVLQADGYGSAVSVAEGNRRRVDLLVADVSLPDGDACDLALRLRDRLPNLRVLFVSGKAGAEICRFYGLEQNCLHFLRKPFTAGQLSERVHRVMNNAEPFPYLFPKYRIA</sequence>
<dbReference type="Gene3D" id="3.40.50.2300">
    <property type="match status" value="1"/>
</dbReference>
<accession>Q01RH5</accession>
<proteinExistence type="predicted"/>
<dbReference type="InterPro" id="IPR011006">
    <property type="entry name" value="CheY-like_superfamily"/>
</dbReference>
<dbReference type="EMBL" id="CP000473">
    <property type="protein sequence ID" value="ABJ87745.1"/>
    <property type="molecule type" value="Genomic_DNA"/>
</dbReference>
<evidence type="ECO:0000259" key="3">
    <source>
        <dbReference type="PROSITE" id="PS50110"/>
    </source>
</evidence>
<dbReference type="InParanoid" id="Q01RH5"/>
<dbReference type="PANTHER" id="PTHR44591">
    <property type="entry name" value="STRESS RESPONSE REGULATOR PROTEIN 1"/>
    <property type="match status" value="1"/>
</dbReference>
<dbReference type="AlphaFoldDB" id="Q01RH5"/>
<dbReference type="PANTHER" id="PTHR44591:SF3">
    <property type="entry name" value="RESPONSE REGULATORY DOMAIN-CONTAINING PROTEIN"/>
    <property type="match status" value="1"/>
</dbReference>
<keyword evidence="1 2" id="KW-0597">Phosphoprotein</keyword>
<evidence type="ECO:0000256" key="1">
    <source>
        <dbReference type="ARBA" id="ARBA00022553"/>
    </source>
</evidence>
<feature type="domain" description="Response regulatory" evidence="3">
    <location>
        <begin position="10"/>
        <end position="127"/>
    </location>
</feature>
<gene>
    <name evidence="4" type="ordered locus">Acid_6828</name>
</gene>